<dbReference type="Proteomes" id="UP001626550">
    <property type="component" value="Unassembled WGS sequence"/>
</dbReference>
<keyword evidence="2" id="KW-1003">Cell membrane</keyword>
<evidence type="ECO:0000256" key="3">
    <source>
        <dbReference type="ARBA" id="ARBA00023170"/>
    </source>
</evidence>
<sequence>MSYFILQVIKMVVVVAMSYAISHLPMHVLNCLQLWELKAILGFRKIWILAGVFAYSSTCCNPIVYAWMNRAFRNYCKSRFRDRFTCIGSKNHQTRESTAPSQICEREINSREESDQNFKTI</sequence>
<dbReference type="GO" id="GO:0005886">
    <property type="term" value="C:plasma membrane"/>
    <property type="evidence" value="ECO:0007669"/>
    <property type="project" value="UniProtKB-SubCell"/>
</dbReference>
<evidence type="ECO:0000256" key="1">
    <source>
        <dbReference type="ARBA" id="ARBA00004651"/>
    </source>
</evidence>
<evidence type="ECO:0000313" key="5">
    <source>
        <dbReference type="EMBL" id="KAL3315455.1"/>
    </source>
</evidence>
<keyword evidence="4" id="KW-0812">Transmembrane</keyword>
<proteinExistence type="predicted"/>
<dbReference type="SUPFAM" id="SSF81321">
    <property type="entry name" value="Family A G protein-coupled receptor-like"/>
    <property type="match status" value="1"/>
</dbReference>
<dbReference type="Gene3D" id="1.20.1070.10">
    <property type="entry name" value="Rhodopsin 7-helix transmembrane proteins"/>
    <property type="match status" value="1"/>
</dbReference>
<keyword evidence="4" id="KW-1133">Transmembrane helix</keyword>
<dbReference type="PANTHER" id="PTHR24241:SF76">
    <property type="entry name" value="NEUROPEPTIDE SIFAMIDE RECEPTOR"/>
    <property type="match status" value="1"/>
</dbReference>
<evidence type="ECO:0000256" key="4">
    <source>
        <dbReference type="SAM" id="Phobius"/>
    </source>
</evidence>
<evidence type="ECO:0000313" key="6">
    <source>
        <dbReference type="Proteomes" id="UP001626550"/>
    </source>
</evidence>
<comment type="subcellular location">
    <subcellularLocation>
        <location evidence="1">Cell membrane</location>
        <topology evidence="1">Multi-pass membrane protein</topology>
    </subcellularLocation>
</comment>
<keyword evidence="4" id="KW-0472">Membrane</keyword>
<gene>
    <name evidence="5" type="ORF">Ciccas_005914</name>
</gene>
<comment type="caution">
    <text evidence="5">The sequence shown here is derived from an EMBL/GenBank/DDBJ whole genome shotgun (WGS) entry which is preliminary data.</text>
</comment>
<feature type="transmembrane region" description="Helical" evidence="4">
    <location>
        <begin position="7"/>
        <end position="26"/>
    </location>
</feature>
<feature type="transmembrane region" description="Helical" evidence="4">
    <location>
        <begin position="46"/>
        <end position="68"/>
    </location>
</feature>
<keyword evidence="3" id="KW-0675">Receptor</keyword>
<dbReference type="PANTHER" id="PTHR24241">
    <property type="entry name" value="NEUROPEPTIDE RECEPTOR-RELATED G-PROTEIN COUPLED RECEPTOR"/>
    <property type="match status" value="1"/>
</dbReference>
<name>A0ABD2Q7A5_9PLAT</name>
<reference evidence="5 6" key="1">
    <citation type="submission" date="2024-11" db="EMBL/GenBank/DDBJ databases">
        <title>Adaptive evolution of stress response genes in parasites aligns with host niche diversity.</title>
        <authorList>
            <person name="Hahn C."/>
            <person name="Resl P."/>
        </authorList>
    </citation>
    <scope>NUCLEOTIDE SEQUENCE [LARGE SCALE GENOMIC DNA]</scope>
    <source>
        <strain evidence="5">EGGRZ-B1_66</strain>
        <tissue evidence="5">Body</tissue>
    </source>
</reference>
<protein>
    <submittedName>
        <fullName evidence="5">Uncharacterized protein</fullName>
    </submittedName>
</protein>
<dbReference type="EMBL" id="JBJKFK010000748">
    <property type="protein sequence ID" value="KAL3315455.1"/>
    <property type="molecule type" value="Genomic_DNA"/>
</dbReference>
<dbReference type="AlphaFoldDB" id="A0ABD2Q7A5"/>
<keyword evidence="6" id="KW-1185">Reference proteome</keyword>
<organism evidence="5 6">
    <name type="scientific">Cichlidogyrus casuarinus</name>
    <dbReference type="NCBI Taxonomy" id="1844966"/>
    <lineage>
        <taxon>Eukaryota</taxon>
        <taxon>Metazoa</taxon>
        <taxon>Spiralia</taxon>
        <taxon>Lophotrochozoa</taxon>
        <taxon>Platyhelminthes</taxon>
        <taxon>Monogenea</taxon>
        <taxon>Monopisthocotylea</taxon>
        <taxon>Dactylogyridea</taxon>
        <taxon>Ancyrocephalidae</taxon>
        <taxon>Cichlidogyrus</taxon>
    </lineage>
</organism>
<evidence type="ECO:0000256" key="2">
    <source>
        <dbReference type="ARBA" id="ARBA00022475"/>
    </source>
</evidence>
<accession>A0ABD2Q7A5</accession>